<evidence type="ECO:0000256" key="2">
    <source>
        <dbReference type="ARBA" id="ARBA00022670"/>
    </source>
</evidence>
<proteinExistence type="inferred from homology"/>
<evidence type="ECO:0000256" key="1">
    <source>
        <dbReference type="ARBA" id="ARBA00007074"/>
    </source>
</evidence>
<sequence length="146" mass="16163">MTNIKRDQIIECARGWLGTPYHHQASVKGVGCDCLGLVRGVWRGLYGFEAANIPAYSPDWGDATNAESLLSAGRTYLQEIALDEMGPGDVFAIRWRGAKSAKHLGILTGETRFIHAYEKCGVVEVSLSPHWRRMIAAAFRFPNLEV</sequence>
<reference evidence="6 7" key="1">
    <citation type="submission" date="2016-10" db="EMBL/GenBank/DDBJ databases">
        <authorList>
            <person name="de Groot N.N."/>
        </authorList>
    </citation>
    <scope>NUCLEOTIDE SEQUENCE [LARGE SCALE GENOMIC DNA]</scope>
    <source>
        <strain evidence="6 7">CGMCC 1.9157</strain>
    </source>
</reference>
<dbReference type="GO" id="GO:0006508">
    <property type="term" value="P:proteolysis"/>
    <property type="evidence" value="ECO:0007669"/>
    <property type="project" value="UniProtKB-KW"/>
</dbReference>
<evidence type="ECO:0000259" key="5">
    <source>
        <dbReference type="PROSITE" id="PS51935"/>
    </source>
</evidence>
<dbReference type="SUPFAM" id="SSF54001">
    <property type="entry name" value="Cysteine proteinases"/>
    <property type="match status" value="1"/>
</dbReference>
<dbReference type="PROSITE" id="PS51935">
    <property type="entry name" value="NLPC_P60"/>
    <property type="match status" value="1"/>
</dbReference>
<dbReference type="OrthoDB" id="6058745at2"/>
<dbReference type="InterPro" id="IPR011929">
    <property type="entry name" value="Phage_pept_NlpC/P60"/>
</dbReference>
<dbReference type="Proteomes" id="UP000199236">
    <property type="component" value="Unassembled WGS sequence"/>
</dbReference>
<evidence type="ECO:0000313" key="6">
    <source>
        <dbReference type="EMBL" id="SFN60848.1"/>
    </source>
</evidence>
<dbReference type="RefSeq" id="WP_090068406.1">
    <property type="nucleotide sequence ID" value="NZ_FOVR01000001.1"/>
</dbReference>
<name>A0A1I5AEJ7_9HYPH</name>
<evidence type="ECO:0000313" key="7">
    <source>
        <dbReference type="Proteomes" id="UP000199236"/>
    </source>
</evidence>
<keyword evidence="7" id="KW-1185">Reference proteome</keyword>
<dbReference type="AlphaFoldDB" id="A0A1I5AEJ7"/>
<evidence type="ECO:0000256" key="3">
    <source>
        <dbReference type="ARBA" id="ARBA00022801"/>
    </source>
</evidence>
<dbReference type="Pfam" id="PF00877">
    <property type="entry name" value="NLPC_P60"/>
    <property type="match status" value="1"/>
</dbReference>
<accession>A0A1I5AEJ7</accession>
<evidence type="ECO:0000256" key="4">
    <source>
        <dbReference type="ARBA" id="ARBA00022807"/>
    </source>
</evidence>
<feature type="domain" description="NlpC/P60" evidence="5">
    <location>
        <begin position="3"/>
        <end position="142"/>
    </location>
</feature>
<dbReference type="GO" id="GO:0008234">
    <property type="term" value="F:cysteine-type peptidase activity"/>
    <property type="evidence" value="ECO:0007669"/>
    <property type="project" value="UniProtKB-KW"/>
</dbReference>
<dbReference type="EMBL" id="FOVR01000001">
    <property type="protein sequence ID" value="SFN60848.1"/>
    <property type="molecule type" value="Genomic_DNA"/>
</dbReference>
<organism evidence="6 7">
    <name type="scientific">Cohaesibacter marisflavi</name>
    <dbReference type="NCBI Taxonomy" id="655353"/>
    <lineage>
        <taxon>Bacteria</taxon>
        <taxon>Pseudomonadati</taxon>
        <taxon>Pseudomonadota</taxon>
        <taxon>Alphaproteobacteria</taxon>
        <taxon>Hyphomicrobiales</taxon>
        <taxon>Cohaesibacteraceae</taxon>
    </lineage>
</organism>
<keyword evidence="2" id="KW-0645">Protease</keyword>
<protein>
    <submittedName>
        <fullName evidence="6">Putative phage cell wall peptidase, NlpC/P60 family</fullName>
    </submittedName>
</protein>
<keyword evidence="4" id="KW-0788">Thiol protease</keyword>
<dbReference type="InterPro" id="IPR000064">
    <property type="entry name" value="NLP_P60_dom"/>
</dbReference>
<dbReference type="NCBIfam" id="TIGR02219">
    <property type="entry name" value="phage_NlpC_fam"/>
    <property type="match status" value="1"/>
</dbReference>
<dbReference type="STRING" id="655353.SAMN04488056_101457"/>
<comment type="similarity">
    <text evidence="1">Belongs to the peptidase C40 family.</text>
</comment>
<dbReference type="InterPro" id="IPR038765">
    <property type="entry name" value="Papain-like_cys_pep_sf"/>
</dbReference>
<dbReference type="Gene3D" id="3.90.1720.10">
    <property type="entry name" value="endopeptidase domain like (from Nostoc punctiforme)"/>
    <property type="match status" value="1"/>
</dbReference>
<keyword evidence="3" id="KW-0378">Hydrolase</keyword>
<gene>
    <name evidence="6" type="ORF">SAMN04488056_101457</name>
</gene>